<evidence type="ECO:0000259" key="1">
    <source>
        <dbReference type="Pfam" id="PF01336"/>
    </source>
</evidence>
<dbReference type="GO" id="GO:0008408">
    <property type="term" value="F:3'-5' exonuclease activity"/>
    <property type="evidence" value="ECO:0007669"/>
    <property type="project" value="InterPro"/>
</dbReference>
<accession>K1S573</accession>
<feature type="domain" description="DNA polymerase helix-hairpin-helix motif" evidence="2">
    <location>
        <begin position="2"/>
        <end position="53"/>
    </location>
</feature>
<organism evidence="3">
    <name type="scientific">human gut metagenome</name>
    <dbReference type="NCBI Taxonomy" id="408170"/>
    <lineage>
        <taxon>unclassified sequences</taxon>
        <taxon>metagenomes</taxon>
        <taxon>organismal metagenomes</taxon>
    </lineage>
</organism>
<dbReference type="SUPFAM" id="SSF50249">
    <property type="entry name" value="Nucleic acid-binding proteins"/>
    <property type="match status" value="1"/>
</dbReference>
<dbReference type="InterPro" id="IPR012340">
    <property type="entry name" value="NA-bd_OB-fold"/>
</dbReference>
<dbReference type="InterPro" id="IPR029460">
    <property type="entry name" value="DNAPol_HHH"/>
</dbReference>
<reference evidence="3" key="1">
    <citation type="journal article" date="2013" name="Environ. Microbiol.">
        <title>Microbiota from the distal guts of lean and obese adolescents exhibit partial functional redundancy besides clear differences in community structure.</title>
        <authorList>
            <person name="Ferrer M."/>
            <person name="Ruiz A."/>
            <person name="Lanza F."/>
            <person name="Haange S.B."/>
            <person name="Oberbach A."/>
            <person name="Till H."/>
            <person name="Bargiela R."/>
            <person name="Campoy C."/>
            <person name="Segura M.T."/>
            <person name="Richter M."/>
            <person name="von Bergen M."/>
            <person name="Seifert J."/>
            <person name="Suarez A."/>
        </authorList>
    </citation>
    <scope>NUCLEOTIDE SEQUENCE</scope>
</reference>
<dbReference type="EMBL" id="AJWY01012802">
    <property type="protein sequence ID" value="EKC48920.1"/>
    <property type="molecule type" value="Genomic_DNA"/>
</dbReference>
<dbReference type="GO" id="GO:0006260">
    <property type="term" value="P:DNA replication"/>
    <property type="evidence" value="ECO:0007669"/>
    <property type="project" value="InterPro"/>
</dbReference>
<dbReference type="Gene3D" id="2.40.50.140">
    <property type="entry name" value="Nucleic acid-binding proteins"/>
    <property type="match status" value="1"/>
</dbReference>
<dbReference type="AlphaFoldDB" id="K1S573"/>
<evidence type="ECO:0000313" key="3">
    <source>
        <dbReference type="EMBL" id="EKC48920.1"/>
    </source>
</evidence>
<dbReference type="GO" id="GO:0003676">
    <property type="term" value="F:nucleic acid binding"/>
    <property type="evidence" value="ECO:0007669"/>
    <property type="project" value="InterPro"/>
</dbReference>
<evidence type="ECO:0000259" key="2">
    <source>
        <dbReference type="Pfam" id="PF14579"/>
    </source>
</evidence>
<dbReference type="PANTHER" id="PTHR32294:SF0">
    <property type="entry name" value="DNA POLYMERASE III SUBUNIT ALPHA"/>
    <property type="match status" value="1"/>
</dbReference>
<protein>
    <submittedName>
        <fullName evidence="3">DNA polymerase III, alpha subunit</fullName>
    </submittedName>
</protein>
<proteinExistence type="predicted"/>
<feature type="domain" description="OB" evidence="1">
    <location>
        <begin position="146"/>
        <end position="222"/>
    </location>
</feature>
<comment type="caution">
    <text evidence="3">The sequence shown here is derived from an EMBL/GenBank/DDBJ whole genome shotgun (WGS) entry which is preliminary data.</text>
</comment>
<dbReference type="Pfam" id="PF14579">
    <property type="entry name" value="HHH_6"/>
    <property type="match status" value="1"/>
</dbReference>
<dbReference type="InterPro" id="IPR004805">
    <property type="entry name" value="DnaE2/DnaE/PolC"/>
</dbReference>
<dbReference type="CDD" id="cd04485">
    <property type="entry name" value="DnaE_OBF"/>
    <property type="match status" value="1"/>
</dbReference>
<dbReference type="PANTHER" id="PTHR32294">
    <property type="entry name" value="DNA POLYMERASE III SUBUNIT ALPHA"/>
    <property type="match status" value="1"/>
</dbReference>
<sequence length="315" mass="35344">MIADIIEERTKHPFKSLFDFCERMSDKNINKRALESLIKCGAFDGLGNNRREMMISLELMLDTLSQRHDLEGQMSLMGEDDAADEGTFQIKPADEYSNAQLLSYEKEMLGIYISGHPADPFYRIARESGYENIGSILENNKDKQNVRVTALLTSVRNHITKSGKTMGFIVIEDASGEIECLVFPKLYEQYSSMLRTGNVYAFEGTVSAEDEGDPKLLINAITQPDLAKLRKMHESRNTGQNKAAVLYIRFSSRDDANIPAVKALLKVNKGSTLTKICFENTRETITLPPALSVDLNSDFIQKLNVICGKNNIIIK</sequence>
<dbReference type="InterPro" id="IPR004365">
    <property type="entry name" value="NA-bd_OB_tRNA"/>
</dbReference>
<dbReference type="Pfam" id="PF01336">
    <property type="entry name" value="tRNA_anti-codon"/>
    <property type="match status" value="1"/>
</dbReference>
<name>K1S573_9ZZZZ</name>
<dbReference type="Gene3D" id="1.10.150.870">
    <property type="match status" value="1"/>
</dbReference>
<gene>
    <name evidence="3" type="ORF">LEA_18653</name>
</gene>